<dbReference type="InterPro" id="IPR009057">
    <property type="entry name" value="Homeodomain-like_sf"/>
</dbReference>
<dbReference type="Pfam" id="PF00440">
    <property type="entry name" value="TetR_N"/>
    <property type="match status" value="1"/>
</dbReference>
<dbReference type="SUPFAM" id="SSF46689">
    <property type="entry name" value="Homeodomain-like"/>
    <property type="match status" value="1"/>
</dbReference>
<evidence type="ECO:0000256" key="1">
    <source>
        <dbReference type="ARBA" id="ARBA00023015"/>
    </source>
</evidence>
<evidence type="ECO:0000313" key="6">
    <source>
        <dbReference type="EMBL" id="SIS48789.1"/>
    </source>
</evidence>
<dbReference type="GO" id="GO:0003677">
    <property type="term" value="F:DNA binding"/>
    <property type="evidence" value="ECO:0007669"/>
    <property type="project" value="UniProtKB-UniRule"/>
</dbReference>
<dbReference type="PRINTS" id="PR00455">
    <property type="entry name" value="HTHTETR"/>
</dbReference>
<dbReference type="PROSITE" id="PS50977">
    <property type="entry name" value="HTH_TETR_2"/>
    <property type="match status" value="1"/>
</dbReference>
<dbReference type="EMBL" id="FTOC01000006">
    <property type="protein sequence ID" value="SIS48789.1"/>
    <property type="molecule type" value="Genomic_DNA"/>
</dbReference>
<gene>
    <name evidence="6" type="ORF">SAMN05421687_10640</name>
</gene>
<dbReference type="SUPFAM" id="SSF48498">
    <property type="entry name" value="Tetracyclin repressor-like, C-terminal domain"/>
    <property type="match status" value="1"/>
</dbReference>
<accession>A0A1N7JHJ2</accession>
<protein>
    <submittedName>
        <fullName evidence="6">Transcriptional regulator, TetR family</fullName>
    </submittedName>
</protein>
<evidence type="ECO:0000256" key="2">
    <source>
        <dbReference type="ARBA" id="ARBA00023125"/>
    </source>
</evidence>
<name>A0A1N7JHJ2_9BACI</name>
<dbReference type="InterPro" id="IPR036271">
    <property type="entry name" value="Tet_transcr_reg_TetR-rel_C_sf"/>
</dbReference>
<dbReference type="PANTHER" id="PTHR47506:SF1">
    <property type="entry name" value="HTH-TYPE TRANSCRIPTIONAL REGULATOR YJDC"/>
    <property type="match status" value="1"/>
</dbReference>
<dbReference type="Gene3D" id="1.10.10.60">
    <property type="entry name" value="Homeodomain-like"/>
    <property type="match status" value="1"/>
</dbReference>
<feature type="domain" description="HTH tetR-type" evidence="5">
    <location>
        <begin position="1"/>
        <end position="60"/>
    </location>
</feature>
<dbReference type="PANTHER" id="PTHR47506">
    <property type="entry name" value="TRANSCRIPTIONAL REGULATORY PROTEIN"/>
    <property type="match status" value="1"/>
</dbReference>
<dbReference type="STRING" id="570947.SAMN05421687_10640"/>
<dbReference type="InterPro" id="IPR001647">
    <property type="entry name" value="HTH_TetR"/>
</dbReference>
<keyword evidence="7" id="KW-1185">Reference proteome</keyword>
<evidence type="ECO:0000256" key="4">
    <source>
        <dbReference type="PROSITE-ProRule" id="PRU00335"/>
    </source>
</evidence>
<evidence type="ECO:0000256" key="3">
    <source>
        <dbReference type="ARBA" id="ARBA00023163"/>
    </source>
</evidence>
<organism evidence="6 7">
    <name type="scientific">Salimicrobium flavidum</name>
    <dbReference type="NCBI Taxonomy" id="570947"/>
    <lineage>
        <taxon>Bacteria</taxon>
        <taxon>Bacillati</taxon>
        <taxon>Bacillota</taxon>
        <taxon>Bacilli</taxon>
        <taxon>Bacillales</taxon>
        <taxon>Bacillaceae</taxon>
        <taxon>Salimicrobium</taxon>
    </lineage>
</organism>
<proteinExistence type="predicted"/>
<dbReference type="Proteomes" id="UP000187608">
    <property type="component" value="Unassembled WGS sequence"/>
</dbReference>
<sequence length="196" mass="22751">MTRDKIIQVSIELFANTGFQNTSLKDIATGVGIKKPSLYNHFESKEDIFLTVLEEVKTREVDAIRKEITYSDKATTEKKLKQIFDTYTELMTDSTEGQLFKRVTFFPPDEFSEEIKQVFLRIEEEITAIITPVLEEGMATNQLCKWNISTLLSAFYTTMDGLFLEEHFYGKNVLSKRKKASWEVFWAGIVMKEKEE</sequence>
<keyword evidence="2 4" id="KW-0238">DNA-binding</keyword>
<keyword evidence="1" id="KW-0805">Transcription regulation</keyword>
<feature type="DNA-binding region" description="H-T-H motif" evidence="4">
    <location>
        <begin position="23"/>
        <end position="42"/>
    </location>
</feature>
<keyword evidence="3" id="KW-0804">Transcription</keyword>
<dbReference type="Gene3D" id="1.10.357.10">
    <property type="entry name" value="Tetracycline Repressor, domain 2"/>
    <property type="match status" value="1"/>
</dbReference>
<dbReference type="RefSeq" id="WP_076559067.1">
    <property type="nucleotide sequence ID" value="NZ_FTOC01000006.1"/>
</dbReference>
<dbReference type="OrthoDB" id="509229at2"/>
<evidence type="ECO:0000259" key="5">
    <source>
        <dbReference type="PROSITE" id="PS50977"/>
    </source>
</evidence>
<reference evidence="7" key="1">
    <citation type="submission" date="2017-01" db="EMBL/GenBank/DDBJ databases">
        <authorList>
            <person name="Varghese N."/>
            <person name="Submissions S."/>
        </authorList>
    </citation>
    <scope>NUCLEOTIDE SEQUENCE [LARGE SCALE GENOMIC DNA]</scope>
    <source>
        <strain evidence="7">DSM 23127</strain>
    </source>
</reference>
<dbReference type="AlphaFoldDB" id="A0A1N7JHJ2"/>
<evidence type="ECO:0000313" key="7">
    <source>
        <dbReference type="Proteomes" id="UP000187608"/>
    </source>
</evidence>